<evidence type="ECO:0000259" key="1">
    <source>
        <dbReference type="PROSITE" id="PS51301"/>
    </source>
</evidence>
<dbReference type="Proteomes" id="UP001470230">
    <property type="component" value="Unassembled WGS sequence"/>
</dbReference>
<protein>
    <recommendedName>
        <fullName evidence="1">KilA-N domain-containing protein</fullName>
    </recommendedName>
</protein>
<comment type="caution">
    <text evidence="2">The sequence shown here is derived from an EMBL/GenBank/DDBJ whole genome shotgun (WGS) entry which is preliminary data.</text>
</comment>
<reference evidence="2 3" key="1">
    <citation type="submission" date="2024-04" db="EMBL/GenBank/DDBJ databases">
        <title>Tritrichomonas musculus Genome.</title>
        <authorList>
            <person name="Alves-Ferreira E."/>
            <person name="Grigg M."/>
            <person name="Lorenzi H."/>
            <person name="Galac M."/>
        </authorList>
    </citation>
    <scope>NUCLEOTIDE SEQUENCE [LARGE SCALE GENOMIC DNA]</scope>
    <source>
        <strain evidence="2 3">EAF2021</strain>
    </source>
</reference>
<dbReference type="InterPro" id="IPR018004">
    <property type="entry name" value="KilA/APSES_HTH"/>
</dbReference>
<evidence type="ECO:0000313" key="3">
    <source>
        <dbReference type="Proteomes" id="UP001470230"/>
    </source>
</evidence>
<sequence>MSAATNTTATIEAINDDYEYIQYNEHLRIIHSKKDDMYQMQSIITSCKSSKNAFHWFENKSVKELLENATLGFPSLEKLYEKRDDLANGLRGFYVHRLLVNHVAMWASPKYSWYIMKLLDSTFERERQQLTTTINEQKPRMVPTDRENDYRYLIWKESIMNDNENVIFHLVRRHKSNFRQVNNHFNNDNELFYFRDNLPIAMTPNKDIKKLVKREFRGNEYTINACTITIKINLLERLRILINRYFDEFQS</sequence>
<dbReference type="SMART" id="SM01252">
    <property type="entry name" value="KilA-N"/>
    <property type="match status" value="1"/>
</dbReference>
<dbReference type="EMBL" id="JAPFFF010000009">
    <property type="protein sequence ID" value="KAK8881862.1"/>
    <property type="molecule type" value="Genomic_DNA"/>
</dbReference>
<organism evidence="2 3">
    <name type="scientific">Tritrichomonas musculus</name>
    <dbReference type="NCBI Taxonomy" id="1915356"/>
    <lineage>
        <taxon>Eukaryota</taxon>
        <taxon>Metamonada</taxon>
        <taxon>Parabasalia</taxon>
        <taxon>Tritrichomonadida</taxon>
        <taxon>Tritrichomonadidae</taxon>
        <taxon>Tritrichomonas</taxon>
    </lineage>
</organism>
<dbReference type="Pfam" id="PF04383">
    <property type="entry name" value="KilA-N"/>
    <property type="match status" value="1"/>
</dbReference>
<keyword evidence="3" id="KW-1185">Reference proteome</keyword>
<evidence type="ECO:0000313" key="2">
    <source>
        <dbReference type="EMBL" id="KAK8881862.1"/>
    </source>
</evidence>
<name>A0ABR2JSW5_9EUKA</name>
<feature type="domain" description="KilA-N" evidence="1">
    <location>
        <begin position="17"/>
        <end position="122"/>
    </location>
</feature>
<dbReference type="PROSITE" id="PS51301">
    <property type="entry name" value="KILA_N"/>
    <property type="match status" value="1"/>
</dbReference>
<gene>
    <name evidence="2" type="ORF">M9Y10_044498</name>
</gene>
<dbReference type="InterPro" id="IPR017880">
    <property type="entry name" value="KilA_N"/>
</dbReference>
<proteinExistence type="predicted"/>
<accession>A0ABR2JSW5</accession>